<dbReference type="Proteomes" id="UP000738359">
    <property type="component" value="Unassembled WGS sequence"/>
</dbReference>
<gene>
    <name evidence="1" type="ORF">BGZ70_003666</name>
</gene>
<organism evidence="1 2">
    <name type="scientific">Mortierella alpina</name>
    <name type="common">Oleaginous fungus</name>
    <name type="synonym">Mortierella renispora</name>
    <dbReference type="NCBI Taxonomy" id="64518"/>
    <lineage>
        <taxon>Eukaryota</taxon>
        <taxon>Fungi</taxon>
        <taxon>Fungi incertae sedis</taxon>
        <taxon>Mucoromycota</taxon>
        <taxon>Mortierellomycotina</taxon>
        <taxon>Mortierellomycetes</taxon>
        <taxon>Mortierellales</taxon>
        <taxon>Mortierellaceae</taxon>
        <taxon>Mortierella</taxon>
    </lineage>
</organism>
<comment type="caution">
    <text evidence="1">The sequence shown here is derived from an EMBL/GenBank/DDBJ whole genome shotgun (WGS) entry which is preliminary data.</text>
</comment>
<reference evidence="1" key="1">
    <citation type="journal article" date="2020" name="Fungal Divers.">
        <title>Resolving the Mortierellaceae phylogeny through synthesis of multi-gene phylogenetics and phylogenomics.</title>
        <authorList>
            <person name="Vandepol N."/>
            <person name="Liber J."/>
            <person name="Desiro A."/>
            <person name="Na H."/>
            <person name="Kennedy M."/>
            <person name="Barry K."/>
            <person name="Grigoriev I.V."/>
            <person name="Miller A.N."/>
            <person name="O'Donnell K."/>
            <person name="Stajich J.E."/>
            <person name="Bonito G."/>
        </authorList>
    </citation>
    <scope>NUCLEOTIDE SEQUENCE</scope>
    <source>
        <strain evidence="1">CK1249</strain>
    </source>
</reference>
<sequence length="129" mass="15219">MSRTPFKLAKRIHCKDVDDMEKLVHETVMVQGLPLVVEGWNKIPAWKKTMVKWDYLKRHHGNDDIVCRDMRQNVDIEMKMQFFLSSIRNPSNEETLFYGKDLSCPEKWRETIMEKILPPVVAYRGPNGL</sequence>
<evidence type="ECO:0000313" key="1">
    <source>
        <dbReference type="EMBL" id="KAF9945695.1"/>
    </source>
</evidence>
<dbReference type="Gene3D" id="2.60.120.650">
    <property type="entry name" value="Cupin"/>
    <property type="match status" value="1"/>
</dbReference>
<feature type="non-terminal residue" evidence="1">
    <location>
        <position position="129"/>
    </location>
</feature>
<protein>
    <submittedName>
        <fullName evidence="1">Uncharacterized protein</fullName>
    </submittedName>
</protein>
<name>A0A9P6ISH4_MORAP</name>
<dbReference type="AlphaFoldDB" id="A0A9P6ISH4"/>
<proteinExistence type="predicted"/>
<dbReference type="EMBL" id="JAAAHY010002023">
    <property type="protein sequence ID" value="KAF9945695.1"/>
    <property type="molecule type" value="Genomic_DNA"/>
</dbReference>
<dbReference type="SUPFAM" id="SSF51197">
    <property type="entry name" value="Clavaminate synthase-like"/>
    <property type="match status" value="1"/>
</dbReference>
<accession>A0A9P6ISH4</accession>
<keyword evidence="2" id="KW-1185">Reference proteome</keyword>
<dbReference type="OrthoDB" id="298344at2759"/>
<evidence type="ECO:0000313" key="2">
    <source>
        <dbReference type="Proteomes" id="UP000738359"/>
    </source>
</evidence>